<evidence type="ECO:0000256" key="3">
    <source>
        <dbReference type="ARBA" id="ARBA00022532"/>
    </source>
</evidence>
<evidence type="ECO:0000256" key="6">
    <source>
        <dbReference type="PIRSR" id="PIRSR601465-50"/>
    </source>
</evidence>
<dbReference type="InterPro" id="IPR006252">
    <property type="entry name" value="Malate_synthA"/>
</dbReference>
<evidence type="ECO:0000313" key="11">
    <source>
        <dbReference type="Proteomes" id="UP000786811"/>
    </source>
</evidence>
<feature type="domain" description="Malate synthase C-terminal" evidence="9">
    <location>
        <begin position="893"/>
        <end position="983"/>
    </location>
</feature>
<gene>
    <name evidence="10" type="ORF">HICCMSTLAB_LOCUS5059</name>
</gene>
<dbReference type="GO" id="GO:0005737">
    <property type="term" value="C:cytoplasm"/>
    <property type="evidence" value="ECO:0007669"/>
    <property type="project" value="TreeGrafter"/>
</dbReference>
<dbReference type="PANTHER" id="PTHR42902:SF2">
    <property type="entry name" value="MALATE SYNTHASE"/>
    <property type="match status" value="1"/>
</dbReference>
<evidence type="ECO:0000259" key="9">
    <source>
        <dbReference type="Pfam" id="PF20659"/>
    </source>
</evidence>
<dbReference type="SUPFAM" id="SSF52402">
    <property type="entry name" value="Adenine nucleotide alpha hydrolases-like"/>
    <property type="match status" value="1"/>
</dbReference>
<dbReference type="InterPro" id="IPR048355">
    <property type="entry name" value="MS_C"/>
</dbReference>
<dbReference type="GO" id="GO:0004066">
    <property type="term" value="F:asparagine synthase (glutamine-hydrolyzing) activity"/>
    <property type="evidence" value="ECO:0007669"/>
    <property type="project" value="InterPro"/>
</dbReference>
<dbReference type="FunFam" id="1.20.1220.12:FF:000001">
    <property type="entry name" value="Malate synthase"/>
    <property type="match status" value="1"/>
</dbReference>
<feature type="active site" description="Proton donor" evidence="6">
    <location>
        <position position="926"/>
    </location>
</feature>
<evidence type="ECO:0000313" key="10">
    <source>
        <dbReference type="EMBL" id="CAG5088997.1"/>
    </source>
</evidence>
<evidence type="ECO:0000256" key="2">
    <source>
        <dbReference type="ARBA" id="ARBA00022435"/>
    </source>
</evidence>
<dbReference type="Gene3D" id="1.20.1220.12">
    <property type="entry name" value="Malate synthase, domain III"/>
    <property type="match status" value="1"/>
</dbReference>
<dbReference type="InterPro" id="IPR011076">
    <property type="entry name" value="Malate_synth_sf"/>
</dbReference>
<evidence type="ECO:0000256" key="4">
    <source>
        <dbReference type="ARBA" id="ARBA00022679"/>
    </source>
</evidence>
<dbReference type="PANTHER" id="PTHR42902">
    <property type="entry name" value="MALATE SYNTHASE"/>
    <property type="match status" value="1"/>
</dbReference>
<accession>A0A8J2HA90</accession>
<dbReference type="AlphaFoldDB" id="A0A8J2HA90"/>
<organism evidence="10 11">
    <name type="scientific">Cotesia congregata</name>
    <name type="common">Parasitoid wasp</name>
    <name type="synonym">Apanteles congregatus</name>
    <dbReference type="NCBI Taxonomy" id="51543"/>
    <lineage>
        <taxon>Eukaryota</taxon>
        <taxon>Metazoa</taxon>
        <taxon>Ecdysozoa</taxon>
        <taxon>Arthropoda</taxon>
        <taxon>Hexapoda</taxon>
        <taxon>Insecta</taxon>
        <taxon>Pterygota</taxon>
        <taxon>Neoptera</taxon>
        <taxon>Endopterygota</taxon>
        <taxon>Hymenoptera</taxon>
        <taxon>Apocrita</taxon>
        <taxon>Ichneumonoidea</taxon>
        <taxon>Braconidae</taxon>
        <taxon>Microgastrinae</taxon>
        <taxon>Cotesia</taxon>
    </lineage>
</organism>
<dbReference type="InterPro" id="IPR001465">
    <property type="entry name" value="Malate_synthase_TIM"/>
</dbReference>
<dbReference type="Pfam" id="PF00733">
    <property type="entry name" value="Asn_synthase"/>
    <property type="match status" value="1"/>
</dbReference>
<dbReference type="GO" id="GO:0006099">
    <property type="term" value="P:tricarboxylic acid cycle"/>
    <property type="evidence" value="ECO:0007669"/>
    <property type="project" value="UniProtKB-KW"/>
</dbReference>
<dbReference type="InterPro" id="IPR046363">
    <property type="entry name" value="MS_N_TIM-barrel_dom"/>
</dbReference>
<evidence type="ECO:0000259" key="8">
    <source>
        <dbReference type="Pfam" id="PF01274"/>
    </source>
</evidence>
<dbReference type="EMBL" id="CAJNRD030001119">
    <property type="protein sequence ID" value="CAG5088997.1"/>
    <property type="molecule type" value="Genomic_DNA"/>
</dbReference>
<feature type="domain" description="Malate synthase TIM barrel" evidence="8">
    <location>
        <begin position="667"/>
        <end position="873"/>
    </location>
</feature>
<dbReference type="Gene3D" id="3.60.20.10">
    <property type="entry name" value="Glutamine Phosphoribosylpyrophosphate, subunit 1, domain 1"/>
    <property type="match status" value="1"/>
</dbReference>
<comment type="caution">
    <text evidence="10">The sequence shown here is derived from an EMBL/GenBank/DDBJ whole genome shotgun (WGS) entry which is preliminary data.</text>
</comment>
<dbReference type="GO" id="GO:0006529">
    <property type="term" value="P:asparagine biosynthetic process"/>
    <property type="evidence" value="ECO:0007669"/>
    <property type="project" value="InterPro"/>
</dbReference>
<dbReference type="GO" id="GO:0004474">
    <property type="term" value="F:malate synthase activity"/>
    <property type="evidence" value="ECO:0007669"/>
    <property type="project" value="UniProtKB-EC"/>
</dbReference>
<dbReference type="InterPro" id="IPR014729">
    <property type="entry name" value="Rossmann-like_a/b/a_fold"/>
</dbReference>
<evidence type="ECO:0000259" key="7">
    <source>
        <dbReference type="Pfam" id="PF00733"/>
    </source>
</evidence>
<keyword evidence="11" id="KW-1185">Reference proteome</keyword>
<dbReference type="Pfam" id="PF20659">
    <property type="entry name" value="MS_C"/>
    <property type="match status" value="1"/>
</dbReference>
<protein>
    <recommendedName>
        <fullName evidence="1">malate synthase</fullName>
        <ecNumber evidence="1">2.3.3.9</ecNumber>
    </recommendedName>
</protein>
<dbReference type="InterPro" id="IPR029055">
    <property type="entry name" value="Ntn_hydrolases_N"/>
</dbReference>
<dbReference type="CDD" id="cd01991">
    <property type="entry name" value="Asn_synthase_B_C"/>
    <property type="match status" value="1"/>
</dbReference>
<dbReference type="InterPro" id="IPR044856">
    <property type="entry name" value="Malate_synth_C_sf"/>
</dbReference>
<evidence type="ECO:0000256" key="1">
    <source>
        <dbReference type="ARBA" id="ARBA00012636"/>
    </source>
</evidence>
<dbReference type="Gene3D" id="3.40.50.620">
    <property type="entry name" value="HUPs"/>
    <property type="match status" value="1"/>
</dbReference>
<feature type="active site" description="Proton acceptor" evidence="6">
    <location>
        <position position="670"/>
    </location>
</feature>
<feature type="domain" description="Asparagine synthetase" evidence="7">
    <location>
        <begin position="231"/>
        <end position="397"/>
    </location>
</feature>
<dbReference type="InterPro" id="IPR001962">
    <property type="entry name" value="Asn_synthase"/>
</dbReference>
<keyword evidence="2" id="KW-0329">Glyoxylate bypass</keyword>
<comment type="catalytic activity">
    <reaction evidence="5">
        <text>glyoxylate + acetyl-CoA + H2O = (S)-malate + CoA + H(+)</text>
        <dbReference type="Rhea" id="RHEA:18181"/>
        <dbReference type="ChEBI" id="CHEBI:15377"/>
        <dbReference type="ChEBI" id="CHEBI:15378"/>
        <dbReference type="ChEBI" id="CHEBI:15589"/>
        <dbReference type="ChEBI" id="CHEBI:36655"/>
        <dbReference type="ChEBI" id="CHEBI:57287"/>
        <dbReference type="ChEBI" id="CHEBI:57288"/>
        <dbReference type="EC" id="2.3.3.9"/>
    </reaction>
</comment>
<keyword evidence="4" id="KW-0808">Transferase</keyword>
<name>A0A8J2HA90_COTCN</name>
<dbReference type="OrthoDB" id="10252281at2759"/>
<dbReference type="Pfam" id="PF01274">
    <property type="entry name" value="MS_TIM-barrel"/>
    <property type="match status" value="1"/>
</dbReference>
<dbReference type="EC" id="2.3.3.9" evidence="1"/>
<dbReference type="Gene3D" id="3.20.20.360">
    <property type="entry name" value="Malate synthase, domain 3"/>
    <property type="match status" value="1"/>
</dbReference>
<dbReference type="SUPFAM" id="SSF51645">
    <property type="entry name" value="Malate synthase G"/>
    <property type="match status" value="1"/>
</dbReference>
<evidence type="ECO:0000256" key="5">
    <source>
        <dbReference type="ARBA" id="ARBA00047918"/>
    </source>
</evidence>
<sequence>MCGIFCYIYHKKENNDKRGPDKLSSYSQTFNEQLVETINLIEGPFSLIYYQKSTNLLYFGRDFIGRHSLLIKVEKNESFMLTSTANKSIENIIELPACGIFVMDCNNSNFDLACYPWHASHQRCQTILNDLNLPINITVKESILSSKLTDNNLETIPDNLSYFEADLDTKDVKKSMSELLKNSEINERVESLWKLLKKSIEVRIKLKPEYCKNCIKLILADEINLKCNHSKIGILFSGGLDSTILAAIANEFVPDTESIDLINVAFEKKLKSNGEKIKSNCGVSIFDVPDRLTGRQAFKELEKLYPNRNWNFIETNVSRKELEDCCENIISHLIYPLKTILDESLGCAVWFASRGSGLLSNEEFYESPCRVLLLGMGADELFGGYTRHRTTLRRQGWKALWQELNMELFRISERNLGRDDRVISNHGRQSRLPYLDENVIQYVKSLKPWERCYPTEKMPPGFGDKLLLRLLAFKIGLHETANKTMDAQYLSLISQAETKISDNNSLLTSTKIRNSKIKDVFISAWPKGLEKEFNQLLTREAVEFIVDLIVEFEDGINNLYSSRFKRKLQQTSLKNTLKFLKPNTDDWKVAPVSDRLSNRRLDLGDVSPSNLEHFSAAMCADVQGIQVDFDDGHCPTWFNQIYGLHNVYKAVHNLFPRLPDVSQAPILMLRPRAWNMLEDNFSINGKSIPGSLFDFALLIFHNGKKLQQSNNGPCFYLSKLESYQEAKLWNDIFSWSENKLELPYGSIKACVLIENILAIFEIENILYELRDHSLGLNCGIWDYAASIISKFSNDESFVIPDRNKYLVIKTCHKRGTHATGGMIASYLQKNIGSEDYQNLLNDILESKLMEIQEGIDGFLIYDLSLISAIKNLWKNLKEITKEDLLTLPKGGVTIEGLKHNIRVSILFIYNWLNGKGHFVHQNSVEDSATAEISRSQIWQWIRHSARLESFDDVVVTIKMVHYFAKEILENLLIESEKNGGKYQN</sequence>
<dbReference type="GO" id="GO:0006097">
    <property type="term" value="P:glyoxylate cycle"/>
    <property type="evidence" value="ECO:0007669"/>
    <property type="project" value="UniProtKB-KW"/>
</dbReference>
<dbReference type="Proteomes" id="UP000786811">
    <property type="component" value="Unassembled WGS sequence"/>
</dbReference>
<proteinExistence type="predicted"/>
<keyword evidence="3" id="KW-0816">Tricarboxylic acid cycle</keyword>
<reference evidence="10" key="1">
    <citation type="submission" date="2021-04" db="EMBL/GenBank/DDBJ databases">
        <authorList>
            <person name="Chebbi M.A.C M."/>
        </authorList>
    </citation>
    <scope>NUCLEOTIDE SEQUENCE</scope>
</reference>
<dbReference type="SUPFAM" id="SSF56235">
    <property type="entry name" value="N-terminal nucleophile aminohydrolases (Ntn hydrolases)"/>
    <property type="match status" value="1"/>
</dbReference>